<sequence>MPVNTHFALNTKSVGQTQCSFSQGLKQQPVGDKQQEQETKVAAAPFLGNRASATATNRKMGKAPKTPNQRRIQRPNPSSNQSFNINTNSKRQMLNPSLVGNHHDQTADQLHTVQTLSNHIIPVPGIRAPQEHI</sequence>
<protein>
    <submittedName>
        <fullName evidence="2">Uncharacterized protein</fullName>
    </submittedName>
</protein>
<gene>
    <name evidence="2" type="ORF">Nepgr_002661</name>
</gene>
<feature type="compositionally biased region" description="Polar residues" evidence="1">
    <location>
        <begin position="66"/>
        <end position="95"/>
    </location>
</feature>
<reference evidence="2" key="1">
    <citation type="submission" date="2023-05" db="EMBL/GenBank/DDBJ databases">
        <title>Nepenthes gracilis genome sequencing.</title>
        <authorList>
            <person name="Fukushima K."/>
        </authorList>
    </citation>
    <scope>NUCLEOTIDE SEQUENCE</scope>
    <source>
        <strain evidence="2">SING2019-196</strain>
    </source>
</reference>
<evidence type="ECO:0000313" key="3">
    <source>
        <dbReference type="Proteomes" id="UP001279734"/>
    </source>
</evidence>
<accession>A0AAD3P7G5</accession>
<comment type="caution">
    <text evidence="2">The sequence shown here is derived from an EMBL/GenBank/DDBJ whole genome shotgun (WGS) entry which is preliminary data.</text>
</comment>
<name>A0AAD3P7G5_NEPGR</name>
<dbReference type="AlphaFoldDB" id="A0AAD3P7G5"/>
<proteinExistence type="predicted"/>
<feature type="region of interest" description="Disordered" evidence="1">
    <location>
        <begin position="50"/>
        <end position="103"/>
    </location>
</feature>
<dbReference type="Proteomes" id="UP001279734">
    <property type="component" value="Unassembled WGS sequence"/>
</dbReference>
<organism evidence="2 3">
    <name type="scientific">Nepenthes gracilis</name>
    <name type="common">Slender pitcher plant</name>
    <dbReference type="NCBI Taxonomy" id="150966"/>
    <lineage>
        <taxon>Eukaryota</taxon>
        <taxon>Viridiplantae</taxon>
        <taxon>Streptophyta</taxon>
        <taxon>Embryophyta</taxon>
        <taxon>Tracheophyta</taxon>
        <taxon>Spermatophyta</taxon>
        <taxon>Magnoliopsida</taxon>
        <taxon>eudicotyledons</taxon>
        <taxon>Gunneridae</taxon>
        <taxon>Pentapetalae</taxon>
        <taxon>Caryophyllales</taxon>
        <taxon>Nepenthaceae</taxon>
        <taxon>Nepenthes</taxon>
    </lineage>
</organism>
<evidence type="ECO:0000256" key="1">
    <source>
        <dbReference type="SAM" id="MobiDB-lite"/>
    </source>
</evidence>
<evidence type="ECO:0000313" key="2">
    <source>
        <dbReference type="EMBL" id="GMH00822.1"/>
    </source>
</evidence>
<dbReference type="EMBL" id="BSYO01000002">
    <property type="protein sequence ID" value="GMH00822.1"/>
    <property type="molecule type" value="Genomic_DNA"/>
</dbReference>
<keyword evidence="3" id="KW-1185">Reference proteome</keyword>